<keyword evidence="3" id="KW-0732">Signal</keyword>
<reference evidence="5" key="1">
    <citation type="journal article" date="2021" name="PeerJ">
        <title>Extensive microbial diversity within the chicken gut microbiome revealed by metagenomics and culture.</title>
        <authorList>
            <person name="Gilroy R."/>
            <person name="Ravi A."/>
            <person name="Getino M."/>
            <person name="Pursley I."/>
            <person name="Horton D.L."/>
            <person name="Alikhan N.F."/>
            <person name="Baker D."/>
            <person name="Gharbi K."/>
            <person name="Hall N."/>
            <person name="Watson M."/>
            <person name="Adriaenssens E.M."/>
            <person name="Foster-Nyarko E."/>
            <person name="Jarju S."/>
            <person name="Secka A."/>
            <person name="Antonio M."/>
            <person name="Oren A."/>
            <person name="Chaudhuri R.R."/>
            <person name="La Ragione R."/>
            <person name="Hildebrand F."/>
            <person name="Pallen M.J."/>
        </authorList>
    </citation>
    <scope>NUCLEOTIDE SEQUENCE</scope>
    <source>
        <strain evidence="5">CHK199-9574</strain>
    </source>
</reference>
<dbReference type="Gene3D" id="3.40.50.1110">
    <property type="entry name" value="SGNH hydrolase"/>
    <property type="match status" value="1"/>
</dbReference>
<organism evidence="5 6">
    <name type="scientific">Candidatus Borkfalkia excrementavium</name>
    <dbReference type="NCBI Taxonomy" id="2838505"/>
    <lineage>
        <taxon>Bacteria</taxon>
        <taxon>Bacillati</taxon>
        <taxon>Bacillota</taxon>
        <taxon>Clostridia</taxon>
        <taxon>Christensenellales</taxon>
        <taxon>Christensenellaceae</taxon>
        <taxon>Candidatus Borkfalkia</taxon>
    </lineage>
</organism>
<evidence type="ECO:0000259" key="4">
    <source>
        <dbReference type="Pfam" id="PF03629"/>
    </source>
</evidence>
<dbReference type="InterPro" id="IPR052940">
    <property type="entry name" value="Carb_Esterase_6"/>
</dbReference>
<dbReference type="Pfam" id="PF03629">
    <property type="entry name" value="SASA"/>
    <property type="match status" value="1"/>
</dbReference>
<gene>
    <name evidence="5" type="ORF">H9728_06520</name>
</gene>
<evidence type="ECO:0000313" key="6">
    <source>
        <dbReference type="Proteomes" id="UP000824135"/>
    </source>
</evidence>
<evidence type="ECO:0000256" key="1">
    <source>
        <dbReference type="ARBA" id="ARBA00022801"/>
    </source>
</evidence>
<evidence type="ECO:0000313" key="5">
    <source>
        <dbReference type="EMBL" id="HIY78682.1"/>
    </source>
</evidence>
<feature type="transmembrane region" description="Helical" evidence="2">
    <location>
        <begin position="427"/>
        <end position="449"/>
    </location>
</feature>
<feature type="domain" description="Sialate O-acetylesterase" evidence="4">
    <location>
        <begin position="41"/>
        <end position="310"/>
    </location>
</feature>
<protein>
    <submittedName>
        <fullName evidence="5">Sialate O-acetylesterase</fullName>
    </submittedName>
</protein>
<dbReference type="PANTHER" id="PTHR31988">
    <property type="entry name" value="ESTERASE, PUTATIVE (DUF303)-RELATED"/>
    <property type="match status" value="1"/>
</dbReference>
<accession>A0A9D1Z8Y8</accession>
<evidence type="ECO:0000256" key="2">
    <source>
        <dbReference type="SAM" id="Phobius"/>
    </source>
</evidence>
<reference evidence="5" key="2">
    <citation type="submission" date="2021-04" db="EMBL/GenBank/DDBJ databases">
        <authorList>
            <person name="Gilroy R."/>
        </authorList>
    </citation>
    <scope>NUCLEOTIDE SEQUENCE</scope>
    <source>
        <strain evidence="5">CHK199-9574</strain>
    </source>
</reference>
<dbReference type="GO" id="GO:0016787">
    <property type="term" value="F:hydrolase activity"/>
    <property type="evidence" value="ECO:0007669"/>
    <property type="project" value="UniProtKB-KW"/>
</dbReference>
<name>A0A9D1Z8Y8_9FIRM</name>
<dbReference type="InterPro" id="IPR005181">
    <property type="entry name" value="SASA"/>
</dbReference>
<keyword evidence="2" id="KW-0472">Membrane</keyword>
<proteinExistence type="predicted"/>
<comment type="caution">
    <text evidence="5">The sequence shown here is derived from an EMBL/GenBank/DDBJ whole genome shotgun (WGS) entry which is preliminary data.</text>
</comment>
<dbReference type="AlphaFoldDB" id="A0A9D1Z8Y8"/>
<dbReference type="EMBL" id="DXCO01000040">
    <property type="protein sequence ID" value="HIY78682.1"/>
    <property type="molecule type" value="Genomic_DNA"/>
</dbReference>
<keyword evidence="2" id="KW-1133">Transmembrane helix</keyword>
<dbReference type="SUPFAM" id="SSF52266">
    <property type="entry name" value="SGNH hydrolase"/>
    <property type="match status" value="1"/>
</dbReference>
<dbReference type="PANTHER" id="PTHR31988:SF19">
    <property type="entry name" value="9-O-ACETYL-N-ACETYLNEURAMINIC ACID DEACETYLASE-RELATED"/>
    <property type="match status" value="1"/>
</dbReference>
<keyword evidence="1" id="KW-0378">Hydrolase</keyword>
<sequence length="455" mass="48556">MKRIIVLFTCVFLFLTSSVLSFSAVSGQTTAEGAIIENPLYVWLIAGQSNAAGYTSGTSYSGNRRYTDVLYYGIADDQSLSSAEVTDVHIGLGADSSKIGPEMGMAASVTGNEEGRDYAIIKCAYGGTPFSPSAISADTSAQSYRYGSWTSPGYLADHPTSNSRAGLCYENLLKVVESGLNVYRSLGYTPIVSGVAWMQGEADAWSNISSEVYKELLLDFVSDLQQDVKEIGESLSLPQTDAFPLVTALIPEDYANGNAQKIRDGMTAAAAENEFISTIDNNDLTIGSDGHHYKTSSMVRLGRNFGAAILSAQSYEDTFVSVSYREGRSGETRTLSGAAGNRAEVFVAVGEDKIFDVAFAKTDGTQVSQDVLSYGSTEQGFYFTLPEYNLKISIAAVEVETPEPNPPDQEPLPEGKPSGGGLSAWEIAAIAIGAVIVVACAAVIVWKVIKRKKSK</sequence>
<dbReference type="Proteomes" id="UP000824135">
    <property type="component" value="Unassembled WGS sequence"/>
</dbReference>
<feature type="chain" id="PRO_5038647457" evidence="3">
    <location>
        <begin position="24"/>
        <end position="455"/>
    </location>
</feature>
<feature type="signal peptide" evidence="3">
    <location>
        <begin position="1"/>
        <end position="23"/>
    </location>
</feature>
<keyword evidence="2" id="KW-0812">Transmembrane</keyword>
<dbReference type="InterPro" id="IPR036514">
    <property type="entry name" value="SGNH_hydro_sf"/>
</dbReference>
<evidence type="ECO:0000256" key="3">
    <source>
        <dbReference type="SAM" id="SignalP"/>
    </source>
</evidence>